<accession>A0A378U1G3</accession>
<sequence>MKKFHLKLGVLALVASGLVTTVGCSSDDHNYLIKVDPKPEEPGEPGEHVEKATLKVEVVTVEEESVTFKFEATGAEKIYYLVQEKDLAVTAKQVMEKGTLVADAKAEQVVKELEADKEYVLYAVALNKEDAVTFDEKGTAFKTKKAIDIAITITDVDSTHERVIFTVTPTGAVKMRYMIVEKSAMEGRTMTAEEVLEEGFSIVKVDGPTTLKPKVPKPDTDYIIYVAGISATDAQLLVQEEARTKKESEAPVDEELKIMTNMNFVGDEVGHTVAYYLYLSSDQWEVQFTVAAAQAEEDVLKEGRYVLNASQRPGRPGADEVSRTFKILNKGTNALDTDIDYGEIKIAKTSATDYKVEIEMVRKSDVTKRFKAKFEGVPVKGQPRP</sequence>
<name>A0A378U1G3_MYROD</name>
<keyword evidence="1" id="KW-0732">Signal</keyword>
<dbReference type="AlphaFoldDB" id="A0A378U1G3"/>
<feature type="signal peptide" evidence="1">
    <location>
        <begin position="1"/>
        <end position="21"/>
    </location>
</feature>
<evidence type="ECO:0008006" key="4">
    <source>
        <dbReference type="Google" id="ProtNLM"/>
    </source>
</evidence>
<gene>
    <name evidence="2" type="ORF">NCTC11179_02485</name>
</gene>
<dbReference type="RefSeq" id="WP_115092783.1">
    <property type="nucleotide sequence ID" value="NZ_CP068107.1"/>
</dbReference>
<proteinExistence type="predicted"/>
<evidence type="ECO:0000313" key="3">
    <source>
        <dbReference type="Proteomes" id="UP000255024"/>
    </source>
</evidence>
<organism evidence="2 3">
    <name type="scientific">Myroides odoratus</name>
    <name type="common">Flavobacterium odoratum</name>
    <dbReference type="NCBI Taxonomy" id="256"/>
    <lineage>
        <taxon>Bacteria</taxon>
        <taxon>Pseudomonadati</taxon>
        <taxon>Bacteroidota</taxon>
        <taxon>Flavobacteriia</taxon>
        <taxon>Flavobacteriales</taxon>
        <taxon>Flavobacteriaceae</taxon>
        <taxon>Myroides</taxon>
    </lineage>
</organism>
<evidence type="ECO:0000313" key="2">
    <source>
        <dbReference type="EMBL" id="STZ68996.1"/>
    </source>
</evidence>
<feature type="chain" id="PRO_5017060892" description="Major membrane immunogen, membrane-anchored lipoprotein" evidence="1">
    <location>
        <begin position="22"/>
        <end position="385"/>
    </location>
</feature>
<keyword evidence="3" id="KW-1185">Reference proteome</keyword>
<dbReference type="Proteomes" id="UP000255024">
    <property type="component" value="Unassembled WGS sequence"/>
</dbReference>
<reference evidence="2 3" key="1">
    <citation type="submission" date="2018-06" db="EMBL/GenBank/DDBJ databases">
        <authorList>
            <consortium name="Pathogen Informatics"/>
            <person name="Doyle S."/>
        </authorList>
    </citation>
    <scope>NUCLEOTIDE SEQUENCE [LARGE SCALE GENOMIC DNA]</scope>
    <source>
        <strain evidence="2 3">NCTC11179</strain>
    </source>
</reference>
<dbReference type="PROSITE" id="PS51257">
    <property type="entry name" value="PROKAR_LIPOPROTEIN"/>
    <property type="match status" value="1"/>
</dbReference>
<evidence type="ECO:0000256" key="1">
    <source>
        <dbReference type="SAM" id="SignalP"/>
    </source>
</evidence>
<protein>
    <recommendedName>
        <fullName evidence="4">Major membrane immunogen, membrane-anchored lipoprotein</fullName>
    </recommendedName>
</protein>
<dbReference type="EMBL" id="UGQL01000002">
    <property type="protein sequence ID" value="STZ68996.1"/>
    <property type="molecule type" value="Genomic_DNA"/>
</dbReference>